<sequence>MNKVQTNKKIQDCDMESEYNFTGKKGVRGKYYRAYRQGHKVRIEREDGSVTVQYFTLEDGAVMLEPDVRKYFPDSEAVNKTLRSLIELIPSQPQERKDTSNPDRD</sequence>
<evidence type="ECO:0000313" key="2">
    <source>
        <dbReference type="EMBL" id="GET42041.1"/>
    </source>
</evidence>
<feature type="region of interest" description="Disordered" evidence="1">
    <location>
        <begin position="86"/>
        <end position="105"/>
    </location>
</feature>
<dbReference type="AlphaFoldDB" id="A0AAV3XMM2"/>
<feature type="compositionally biased region" description="Basic and acidic residues" evidence="1">
    <location>
        <begin position="94"/>
        <end position="105"/>
    </location>
</feature>
<keyword evidence="3" id="KW-1185">Reference proteome</keyword>
<name>A0AAV3XMM2_9CYAN</name>
<gene>
    <name evidence="2" type="ORF">MiSe_68550</name>
</gene>
<protein>
    <submittedName>
        <fullName evidence="2">Uncharacterized protein</fullName>
    </submittedName>
</protein>
<dbReference type="EMBL" id="BLAY01000146">
    <property type="protein sequence ID" value="GET42041.1"/>
    <property type="molecule type" value="Genomic_DNA"/>
</dbReference>
<proteinExistence type="predicted"/>
<dbReference type="Proteomes" id="UP001050975">
    <property type="component" value="Unassembled WGS sequence"/>
</dbReference>
<evidence type="ECO:0000313" key="3">
    <source>
        <dbReference type="Proteomes" id="UP001050975"/>
    </source>
</evidence>
<organism evidence="2 3">
    <name type="scientific">Microseira wollei NIES-4236</name>
    <dbReference type="NCBI Taxonomy" id="2530354"/>
    <lineage>
        <taxon>Bacteria</taxon>
        <taxon>Bacillati</taxon>
        <taxon>Cyanobacteriota</taxon>
        <taxon>Cyanophyceae</taxon>
        <taxon>Oscillatoriophycideae</taxon>
        <taxon>Aerosakkonematales</taxon>
        <taxon>Aerosakkonemataceae</taxon>
        <taxon>Microseira</taxon>
    </lineage>
</organism>
<accession>A0AAV3XMM2</accession>
<evidence type="ECO:0000256" key="1">
    <source>
        <dbReference type="SAM" id="MobiDB-lite"/>
    </source>
</evidence>
<reference evidence="2" key="1">
    <citation type="submission" date="2019-10" db="EMBL/GenBank/DDBJ databases">
        <title>Draft genome sequece of Microseira wollei NIES-4236.</title>
        <authorList>
            <person name="Yamaguchi H."/>
            <person name="Suzuki S."/>
            <person name="Kawachi M."/>
        </authorList>
    </citation>
    <scope>NUCLEOTIDE SEQUENCE</scope>
    <source>
        <strain evidence="2">NIES-4236</strain>
    </source>
</reference>
<comment type="caution">
    <text evidence="2">The sequence shown here is derived from an EMBL/GenBank/DDBJ whole genome shotgun (WGS) entry which is preliminary data.</text>
</comment>